<evidence type="ECO:0000259" key="4">
    <source>
        <dbReference type="Pfam" id="PF08501"/>
    </source>
</evidence>
<dbReference type="InterPro" id="IPR041121">
    <property type="entry name" value="SDH_C"/>
</dbReference>
<protein>
    <recommendedName>
        <fullName evidence="8">Quinate repressor protein</fullName>
    </recommendedName>
</protein>
<comment type="caution">
    <text evidence="6">The sequence shown here is derived from an EMBL/GenBank/DDBJ whole genome shotgun (WGS) entry which is preliminary data.</text>
</comment>
<evidence type="ECO:0000256" key="2">
    <source>
        <dbReference type="ARBA" id="ARBA00009349"/>
    </source>
</evidence>
<reference evidence="6" key="2">
    <citation type="journal article" date="2023" name="IMA Fungus">
        <title>Comparative genomic study of the Penicillium genus elucidates a diverse pangenome and 15 lateral gene transfer events.</title>
        <authorList>
            <person name="Petersen C."/>
            <person name="Sorensen T."/>
            <person name="Nielsen M.R."/>
            <person name="Sondergaard T.E."/>
            <person name="Sorensen J.L."/>
            <person name="Fitzpatrick D.A."/>
            <person name="Frisvad J.C."/>
            <person name="Nielsen K.L."/>
        </authorList>
    </citation>
    <scope>NUCLEOTIDE SEQUENCE</scope>
    <source>
        <strain evidence="6">IBT 16125</strain>
    </source>
</reference>
<evidence type="ECO:0000259" key="3">
    <source>
        <dbReference type="Pfam" id="PF01488"/>
    </source>
</evidence>
<feature type="domain" description="Shikimate dehydrogenase substrate binding N-terminal" evidence="4">
    <location>
        <begin position="459"/>
        <end position="539"/>
    </location>
</feature>
<dbReference type="Gene3D" id="3.40.50.10860">
    <property type="entry name" value="Leucine Dehydrogenase, chain A, domain 1"/>
    <property type="match status" value="1"/>
</dbReference>
<dbReference type="InterPro" id="IPR036291">
    <property type="entry name" value="NAD(P)-bd_dom_sf"/>
</dbReference>
<dbReference type="Pfam" id="PF01202">
    <property type="entry name" value="SKI"/>
    <property type="match status" value="1"/>
</dbReference>
<name>A0AAD6C579_9EURO</name>
<dbReference type="Pfam" id="PF01487">
    <property type="entry name" value="DHquinase_I"/>
    <property type="match status" value="1"/>
</dbReference>
<comment type="similarity">
    <text evidence="1">In the 2nd section; belongs to the type-I 3-dehydroquinase family.</text>
</comment>
<dbReference type="SUPFAM" id="SSF51735">
    <property type="entry name" value="NAD(P)-binding Rossmann-fold domains"/>
    <property type="match status" value="1"/>
</dbReference>
<dbReference type="InterPro" id="IPR031322">
    <property type="entry name" value="Shikimate/glucono_kinase"/>
</dbReference>
<dbReference type="RefSeq" id="XP_056764835.1">
    <property type="nucleotide sequence ID" value="XM_056912009.1"/>
</dbReference>
<dbReference type="GO" id="GO:0019632">
    <property type="term" value="P:shikimate metabolic process"/>
    <property type="evidence" value="ECO:0007669"/>
    <property type="project" value="TreeGrafter"/>
</dbReference>
<dbReference type="InterPro" id="IPR013708">
    <property type="entry name" value="Shikimate_DH-bd_N"/>
</dbReference>
<dbReference type="GO" id="GO:0003855">
    <property type="term" value="F:3-dehydroquinate dehydratase activity"/>
    <property type="evidence" value="ECO:0007669"/>
    <property type="project" value="InterPro"/>
</dbReference>
<dbReference type="AlphaFoldDB" id="A0AAD6C579"/>
<evidence type="ECO:0008006" key="8">
    <source>
        <dbReference type="Google" id="ProtNLM"/>
    </source>
</evidence>
<dbReference type="Gene3D" id="3.40.50.720">
    <property type="entry name" value="NAD(P)-binding Rossmann-like Domain"/>
    <property type="match status" value="1"/>
</dbReference>
<dbReference type="InterPro" id="IPR022893">
    <property type="entry name" value="Shikimate_DH_fam"/>
</dbReference>
<evidence type="ECO:0000313" key="6">
    <source>
        <dbReference type="EMBL" id="KAJ5444755.1"/>
    </source>
</evidence>
<organism evidence="6 7">
    <name type="scientific">Penicillium daleae</name>
    <dbReference type="NCBI Taxonomy" id="63821"/>
    <lineage>
        <taxon>Eukaryota</taxon>
        <taxon>Fungi</taxon>
        <taxon>Dikarya</taxon>
        <taxon>Ascomycota</taxon>
        <taxon>Pezizomycotina</taxon>
        <taxon>Eurotiomycetes</taxon>
        <taxon>Eurotiomycetidae</taxon>
        <taxon>Eurotiales</taxon>
        <taxon>Aspergillaceae</taxon>
        <taxon>Penicillium</taxon>
    </lineage>
</organism>
<dbReference type="Gene3D" id="3.40.50.300">
    <property type="entry name" value="P-loop containing nucleotide triphosphate hydrolases"/>
    <property type="match status" value="1"/>
</dbReference>
<dbReference type="GO" id="GO:0009423">
    <property type="term" value="P:chorismate biosynthetic process"/>
    <property type="evidence" value="ECO:0007669"/>
    <property type="project" value="TreeGrafter"/>
</dbReference>
<evidence type="ECO:0000259" key="5">
    <source>
        <dbReference type="Pfam" id="PF18317"/>
    </source>
</evidence>
<dbReference type="EMBL" id="JAPVEA010000007">
    <property type="protein sequence ID" value="KAJ5444755.1"/>
    <property type="molecule type" value="Genomic_DNA"/>
</dbReference>
<feature type="domain" description="SDH C-terminal" evidence="5">
    <location>
        <begin position="721"/>
        <end position="751"/>
    </location>
</feature>
<dbReference type="InterPro" id="IPR027417">
    <property type="entry name" value="P-loop_NTPase"/>
</dbReference>
<dbReference type="InterPro" id="IPR046346">
    <property type="entry name" value="Aminoacid_DH-like_N_sf"/>
</dbReference>
<dbReference type="InterPro" id="IPR013785">
    <property type="entry name" value="Aldolase_TIM"/>
</dbReference>
<gene>
    <name evidence="6" type="ORF">N7458_008627</name>
</gene>
<accession>A0AAD6C579</accession>
<keyword evidence="7" id="KW-1185">Reference proteome</keyword>
<dbReference type="GO" id="GO:0004764">
    <property type="term" value="F:shikimate 3-dehydrogenase (NADP+) activity"/>
    <property type="evidence" value="ECO:0007669"/>
    <property type="project" value="InterPro"/>
</dbReference>
<reference evidence="6" key="1">
    <citation type="submission" date="2022-12" db="EMBL/GenBank/DDBJ databases">
        <authorList>
            <person name="Petersen C."/>
        </authorList>
    </citation>
    <scope>NUCLEOTIDE SEQUENCE</scope>
    <source>
        <strain evidence="6">IBT 16125</strain>
    </source>
</reference>
<dbReference type="PANTHER" id="PTHR21089:SF1">
    <property type="entry name" value="BIFUNCTIONAL 3-DEHYDROQUINATE DEHYDRATASE_SHIKIMATE DEHYDROGENASE, CHLOROPLASTIC"/>
    <property type="match status" value="1"/>
</dbReference>
<sequence>MSAIDSSPGPLKYSSTPPASAHEALGAHRQYSSDATILLVGLFGAGKKTLGIIASVALRRRFVDFDAVFNQEVQSSPQEFIARHGLARYRELELQISKDILTKHDKGCVIVGLGGTASPLQRTLLTECGQRHPVIYVRRDENDLQRLSGTSPDKFSRIFEVVNAFFESCTNFDFFNHTQSESQSGPTLPTYLKLKETERVFVAFLHRIFGRDHRQVFSLDPFSKSHTYALQVPVSYLDQPGLDLESLESGADAITLLVQPDDLKSTSLTEKLVRHIALLRKHSRVPIIVDVSAPHSTHSAFSYHETLANILRLAPDALTCCLECDNGLFSKLSSAKGYTKIIGTVHEQSPVGYHHRPFTPSTLTQLCGTSKFDAIRVTGEAVTPDQNDLCFCFLQDLQSTSKIPIIAYNTGPLGKPSICLGRTLSPVVPPSLNQTGISMKEAQCALTACFLQSKKVFTIFGQSVKYSLSAPMHNTAYEACGLPHVYDTLQSEKLSDIHRLLEDKNHGGVTISLPYKSAILPFLDEVSSDAKDINAVNTVVLEHSQLPNGEMVTIRRGYNTDYIGIRDCIHKHLSPANAVRDGTAALIIGAGGMAHAAIYACYELGVRRMCIYNRSVENAQKLADYFRQWAQSKPGVNLQLHVLCSPEDPWPSDCRLPSIVTSCIPPYELGSERPINMLLSEQWLGSRTGGVYLEVGYGPSRTRLMEQFLPRASKGWVVVDGLMVLIEQGIVQYEIFTKRPAPIHVMRGAIREQSIKHGFVH</sequence>
<dbReference type="SUPFAM" id="SSF53223">
    <property type="entry name" value="Aminoacid dehydrogenase-like, N-terminal domain"/>
    <property type="match status" value="1"/>
</dbReference>
<dbReference type="CDD" id="cd01065">
    <property type="entry name" value="NAD_bind_Shikimate_DH"/>
    <property type="match status" value="1"/>
</dbReference>
<dbReference type="Pfam" id="PF01488">
    <property type="entry name" value="Shikimate_DH"/>
    <property type="match status" value="1"/>
</dbReference>
<dbReference type="Pfam" id="PF08501">
    <property type="entry name" value="Shikimate_dh_N"/>
    <property type="match status" value="1"/>
</dbReference>
<dbReference type="GeneID" id="81602252"/>
<evidence type="ECO:0000313" key="7">
    <source>
        <dbReference type="Proteomes" id="UP001213681"/>
    </source>
</evidence>
<dbReference type="InterPro" id="IPR006151">
    <property type="entry name" value="Shikm_DH/Glu-tRNA_Rdtase"/>
</dbReference>
<dbReference type="SUPFAM" id="SSF52540">
    <property type="entry name" value="P-loop containing nucleoside triphosphate hydrolases"/>
    <property type="match status" value="1"/>
</dbReference>
<evidence type="ECO:0000256" key="1">
    <source>
        <dbReference type="ARBA" id="ARBA00006477"/>
    </source>
</evidence>
<comment type="similarity">
    <text evidence="2">In the N-terminal section; belongs to the shikimate kinase family.</text>
</comment>
<dbReference type="PANTHER" id="PTHR21089">
    <property type="entry name" value="SHIKIMATE DEHYDROGENASE"/>
    <property type="match status" value="1"/>
</dbReference>
<dbReference type="InterPro" id="IPR001381">
    <property type="entry name" value="DHquinase_I"/>
</dbReference>
<dbReference type="Gene3D" id="3.20.20.70">
    <property type="entry name" value="Aldolase class I"/>
    <property type="match status" value="1"/>
</dbReference>
<dbReference type="Proteomes" id="UP001213681">
    <property type="component" value="Unassembled WGS sequence"/>
</dbReference>
<feature type="domain" description="Quinate/shikimate 5-dehydrogenase/glutamyl-tRNA reductase" evidence="3">
    <location>
        <begin position="583"/>
        <end position="628"/>
    </location>
</feature>
<proteinExistence type="inferred from homology"/>
<dbReference type="Pfam" id="PF18317">
    <property type="entry name" value="SDH_C"/>
    <property type="match status" value="1"/>
</dbReference>